<reference evidence="1" key="1">
    <citation type="journal article" date="2012" name="Science">
        <title>Fermentation, hydrogen, and sulfur metabolism in multiple uncultivated bacterial phyla.</title>
        <authorList>
            <person name="Wrighton K.C."/>
            <person name="Thomas B.C."/>
            <person name="Sharon I."/>
            <person name="Miller C.S."/>
            <person name="Castelle C.J."/>
            <person name="VerBerkmoes N.C."/>
            <person name="Wilkins M.J."/>
            <person name="Hettich R.L."/>
            <person name="Lipton M.S."/>
            <person name="Williams K.H."/>
            <person name="Long P.E."/>
            <person name="Banfield J.F."/>
        </authorList>
    </citation>
    <scope>NUCLEOTIDE SEQUENCE [LARGE SCALE GENOMIC DNA]</scope>
</reference>
<gene>
    <name evidence="1" type="ORF">ACD_49C00064G0022</name>
</gene>
<organism evidence="1">
    <name type="scientific">uncultured bacterium</name>
    <name type="common">gcode 4</name>
    <dbReference type="NCBI Taxonomy" id="1234023"/>
    <lineage>
        <taxon>Bacteria</taxon>
        <taxon>environmental samples</taxon>
    </lineage>
</organism>
<comment type="caution">
    <text evidence="1">The sequence shown here is derived from an EMBL/GenBank/DDBJ whole genome shotgun (WGS) entry which is preliminary data.</text>
</comment>
<protein>
    <submittedName>
        <fullName evidence="1">Uncharacterized protein</fullName>
    </submittedName>
</protein>
<sequence length="255" mass="31477">MKNSIYKNILITERDVNILKLLSKLKIWESDLIRDLLSPETSQNTFTKRLKKLEDKWFIQSINQDQRWRTQNKLYQLNTKQKRTDIETIIGNEILWWTVNMSYSNYYHSLYIGYFLKFLIWKIKSKNMNYAFIIDNFISQFEFQKWTTTRKKNNWDTVIIPDWLLKIWDKVWRIEVERLNSAKEFKNKIKKYKDQYFYLEKDKFCPFFEKNTKHSLLIMAPDMKILPYRDILDNEEIEEYYELKLINEDIILKHS</sequence>
<proteinExistence type="predicted"/>
<dbReference type="EMBL" id="AMFJ01021650">
    <property type="protein sequence ID" value="EKD66119.1"/>
    <property type="molecule type" value="Genomic_DNA"/>
</dbReference>
<evidence type="ECO:0000313" key="1">
    <source>
        <dbReference type="EMBL" id="EKD66119.1"/>
    </source>
</evidence>
<dbReference type="AlphaFoldDB" id="K2BV72"/>
<name>K2BV72_9BACT</name>
<accession>K2BV72</accession>